<accession>A0A6A6GSZ8</accession>
<organism evidence="1 2">
    <name type="scientific">Viridothelium virens</name>
    <name type="common">Speckled blister lichen</name>
    <name type="synonym">Trypethelium virens</name>
    <dbReference type="NCBI Taxonomy" id="1048519"/>
    <lineage>
        <taxon>Eukaryota</taxon>
        <taxon>Fungi</taxon>
        <taxon>Dikarya</taxon>
        <taxon>Ascomycota</taxon>
        <taxon>Pezizomycotina</taxon>
        <taxon>Dothideomycetes</taxon>
        <taxon>Dothideomycetes incertae sedis</taxon>
        <taxon>Trypetheliales</taxon>
        <taxon>Trypetheliaceae</taxon>
        <taxon>Viridothelium</taxon>
    </lineage>
</organism>
<sequence length="211" mass="23288">MYIQHTQVGIRQILQKAQQGMLNDKGAAEDCDAADVHGAHGVGGSVCGQVVVPFGFRAKLGCAERYQFVSSSVLKDGTGYLYSLRLLCISRSPGNPALEILGFPRVGHPSILCRTILVSEYVEVRKVWRSVYARSKLRNRPTSADAVTLKLLETSILADIYEKPRSRVISPMVCVDAVSIVGSETKYRDQSCERSKRDRMPEIISNIVKNS</sequence>
<dbReference type="Proteomes" id="UP000800092">
    <property type="component" value="Unassembled WGS sequence"/>
</dbReference>
<protein>
    <submittedName>
        <fullName evidence="1">Uncharacterized protein</fullName>
    </submittedName>
</protein>
<proteinExistence type="predicted"/>
<evidence type="ECO:0000313" key="2">
    <source>
        <dbReference type="Proteomes" id="UP000800092"/>
    </source>
</evidence>
<dbReference type="EMBL" id="ML991890">
    <property type="protein sequence ID" value="KAF2228807.1"/>
    <property type="molecule type" value="Genomic_DNA"/>
</dbReference>
<gene>
    <name evidence="1" type="ORF">EV356DRAFT_44975</name>
</gene>
<name>A0A6A6GSZ8_VIRVR</name>
<dbReference type="AlphaFoldDB" id="A0A6A6GSZ8"/>
<evidence type="ECO:0000313" key="1">
    <source>
        <dbReference type="EMBL" id="KAF2228807.1"/>
    </source>
</evidence>
<reference evidence="1" key="1">
    <citation type="journal article" date="2020" name="Stud. Mycol.">
        <title>101 Dothideomycetes genomes: a test case for predicting lifestyles and emergence of pathogens.</title>
        <authorList>
            <person name="Haridas S."/>
            <person name="Albert R."/>
            <person name="Binder M."/>
            <person name="Bloem J."/>
            <person name="Labutti K."/>
            <person name="Salamov A."/>
            <person name="Andreopoulos B."/>
            <person name="Baker S."/>
            <person name="Barry K."/>
            <person name="Bills G."/>
            <person name="Bluhm B."/>
            <person name="Cannon C."/>
            <person name="Castanera R."/>
            <person name="Culley D."/>
            <person name="Daum C."/>
            <person name="Ezra D."/>
            <person name="Gonzalez J."/>
            <person name="Henrissat B."/>
            <person name="Kuo A."/>
            <person name="Liang C."/>
            <person name="Lipzen A."/>
            <person name="Lutzoni F."/>
            <person name="Magnuson J."/>
            <person name="Mondo S."/>
            <person name="Nolan M."/>
            <person name="Ohm R."/>
            <person name="Pangilinan J."/>
            <person name="Park H.-J."/>
            <person name="Ramirez L."/>
            <person name="Alfaro M."/>
            <person name="Sun H."/>
            <person name="Tritt A."/>
            <person name="Yoshinaga Y."/>
            <person name="Zwiers L.-H."/>
            <person name="Turgeon B."/>
            <person name="Goodwin S."/>
            <person name="Spatafora J."/>
            <person name="Crous P."/>
            <person name="Grigoriev I."/>
        </authorList>
    </citation>
    <scope>NUCLEOTIDE SEQUENCE</scope>
    <source>
        <strain evidence="1">Tuck. ex Michener</strain>
    </source>
</reference>
<keyword evidence="2" id="KW-1185">Reference proteome</keyword>